<dbReference type="AlphaFoldDB" id="A0A6M1KX44"/>
<evidence type="ECO:0000313" key="3">
    <source>
        <dbReference type="Proteomes" id="UP000478148"/>
    </source>
</evidence>
<evidence type="ECO:0000313" key="2">
    <source>
        <dbReference type="EMBL" id="NGM13456.1"/>
    </source>
</evidence>
<reference evidence="2 3" key="1">
    <citation type="submission" date="2020-02" db="EMBL/GenBank/DDBJ databases">
        <title>Draft Genome Sequence of Verrucosispora sp. Strain CWR15, Isolated from Gulf of Mexico Sponge.</title>
        <authorList>
            <person name="Kennedy S.J."/>
            <person name="Cella E."/>
            <person name="Azarian T."/>
            <person name="Baker B.J."/>
            <person name="Shaw L.N."/>
        </authorList>
    </citation>
    <scope>NUCLEOTIDE SEQUENCE [LARGE SCALE GENOMIC DNA]</scope>
    <source>
        <strain evidence="2 3">CWR15</strain>
    </source>
</reference>
<dbReference type="EMBL" id="SAIY01000003">
    <property type="protein sequence ID" value="NGM13456.1"/>
    <property type="molecule type" value="Genomic_DNA"/>
</dbReference>
<feature type="region of interest" description="Disordered" evidence="1">
    <location>
        <begin position="1"/>
        <end position="20"/>
    </location>
</feature>
<protein>
    <submittedName>
        <fullName evidence="2">DUF2726 domain-containing protein</fullName>
    </submittedName>
</protein>
<name>A0A6M1KX44_9ACTN</name>
<proteinExistence type="predicted"/>
<comment type="caution">
    <text evidence="2">The sequence shown here is derived from an EMBL/GenBank/DDBJ whole genome shotgun (WGS) entry which is preliminary data.</text>
</comment>
<sequence>MDGGHDRELAPVPETAGRGPVLVRGEQRVHAGLRLGEIVRRRPPGVTASQWNTASRTLFDHVVCTAATGRPEFAVEFHAPSTDATVRRAARTTEAVAAATGLPLLRIVSATLRTAGHGPRIVAYLVDARRYAAGAAGSDVVAVGFRDIVGRLPDGRDGAVNDLGALARVEAVQAYVARRLADPILRGLHVHWTRGPAEGWSWAEVRPGELLVERVTAQAYGLSCGVEPPRLAEDLAVLAVGERLRTIEVGAPPLLPREDLLADIRRLRDRRDELVGDFAYDHLLPAVTAS</sequence>
<dbReference type="Proteomes" id="UP000478148">
    <property type="component" value="Unassembled WGS sequence"/>
</dbReference>
<keyword evidence="3" id="KW-1185">Reference proteome</keyword>
<accession>A0A6M1KX44</accession>
<evidence type="ECO:0000256" key="1">
    <source>
        <dbReference type="SAM" id="MobiDB-lite"/>
    </source>
</evidence>
<gene>
    <name evidence="2" type="ORF">ENC19_12670</name>
</gene>
<organism evidence="2 3">
    <name type="scientific">Verrucosispora sioxanthis</name>
    <dbReference type="NCBI Taxonomy" id="2499994"/>
    <lineage>
        <taxon>Bacteria</taxon>
        <taxon>Bacillati</taxon>
        <taxon>Actinomycetota</taxon>
        <taxon>Actinomycetes</taxon>
        <taxon>Micromonosporales</taxon>
        <taxon>Micromonosporaceae</taxon>
        <taxon>Micromonospora</taxon>
    </lineage>
</organism>